<sequence length="73" mass="8276">MSRLETNATFEKTTDSEVKRESQKTKISIAITFLVLTALLTYSYMNGHIFMEHLAVCGFIISCIAIIKLMETK</sequence>
<dbReference type="RefSeq" id="WP_320554916.1">
    <property type="nucleotide sequence ID" value="NZ_JAXDAE010000003.1"/>
</dbReference>
<keyword evidence="1" id="KW-1133">Transmembrane helix</keyword>
<keyword evidence="1" id="KW-0472">Membrane</keyword>
<gene>
    <name evidence="2" type="ORF">SNF14_04295</name>
</gene>
<name>A0ABU5EJW0_9FLAO</name>
<evidence type="ECO:0000313" key="2">
    <source>
        <dbReference type="EMBL" id="MDY2586543.1"/>
    </source>
</evidence>
<protein>
    <submittedName>
        <fullName evidence="2">Uncharacterized protein</fullName>
    </submittedName>
</protein>
<dbReference type="Proteomes" id="UP001285855">
    <property type="component" value="Unassembled WGS sequence"/>
</dbReference>
<keyword evidence="3" id="KW-1185">Reference proteome</keyword>
<organism evidence="2 3">
    <name type="scientific">Winogradskyella aquimaris</name>
    <dbReference type="NCBI Taxonomy" id="864074"/>
    <lineage>
        <taxon>Bacteria</taxon>
        <taxon>Pseudomonadati</taxon>
        <taxon>Bacteroidota</taxon>
        <taxon>Flavobacteriia</taxon>
        <taxon>Flavobacteriales</taxon>
        <taxon>Flavobacteriaceae</taxon>
        <taxon>Winogradskyella</taxon>
    </lineage>
</organism>
<feature type="transmembrane region" description="Helical" evidence="1">
    <location>
        <begin position="27"/>
        <end position="44"/>
    </location>
</feature>
<accession>A0ABU5EJW0</accession>
<keyword evidence="1" id="KW-0812">Transmembrane</keyword>
<proteinExistence type="predicted"/>
<feature type="transmembrane region" description="Helical" evidence="1">
    <location>
        <begin position="50"/>
        <end position="70"/>
    </location>
</feature>
<comment type="caution">
    <text evidence="2">The sequence shown here is derived from an EMBL/GenBank/DDBJ whole genome shotgun (WGS) entry which is preliminary data.</text>
</comment>
<evidence type="ECO:0000313" key="3">
    <source>
        <dbReference type="Proteomes" id="UP001285855"/>
    </source>
</evidence>
<dbReference type="EMBL" id="JAXDAE010000003">
    <property type="protein sequence ID" value="MDY2586543.1"/>
    <property type="molecule type" value="Genomic_DNA"/>
</dbReference>
<evidence type="ECO:0000256" key="1">
    <source>
        <dbReference type="SAM" id="Phobius"/>
    </source>
</evidence>
<reference evidence="2 3" key="1">
    <citation type="submission" date="2023-11" db="EMBL/GenBank/DDBJ databases">
        <title>Winogradskyella pelagius sp. nov., isolated from coastal sediment.</title>
        <authorList>
            <person name="Li F."/>
        </authorList>
    </citation>
    <scope>NUCLEOTIDE SEQUENCE [LARGE SCALE GENOMIC DNA]</scope>
    <source>
        <strain evidence="2 3">KCTC 23502</strain>
    </source>
</reference>